<keyword evidence="1" id="KW-0677">Repeat</keyword>
<dbReference type="InterPro" id="IPR011042">
    <property type="entry name" value="6-blade_b-propeller_TolB-like"/>
</dbReference>
<gene>
    <name evidence="4" type="primary">TRIM3</name>
    <name evidence="4" type="ORF">BLAG_LOCUS11152</name>
</gene>
<dbReference type="Pfam" id="PF01436">
    <property type="entry name" value="NHL"/>
    <property type="match status" value="1"/>
</dbReference>
<reference evidence="4" key="1">
    <citation type="submission" date="2022-01" db="EMBL/GenBank/DDBJ databases">
        <authorList>
            <person name="Braso-Vives M."/>
        </authorList>
    </citation>
    <scope>NUCLEOTIDE SEQUENCE</scope>
</reference>
<dbReference type="OrthoDB" id="6137886at2759"/>
<evidence type="ECO:0000256" key="2">
    <source>
        <dbReference type="SAM" id="MobiDB-lite"/>
    </source>
</evidence>
<feature type="region of interest" description="Disordered" evidence="2">
    <location>
        <begin position="252"/>
        <end position="279"/>
    </location>
</feature>
<keyword evidence="5" id="KW-1185">Reference proteome</keyword>
<keyword evidence="3" id="KW-0812">Transmembrane</keyword>
<dbReference type="Gene3D" id="2.120.10.30">
    <property type="entry name" value="TolB, C-terminal domain"/>
    <property type="match status" value="1"/>
</dbReference>
<evidence type="ECO:0000256" key="1">
    <source>
        <dbReference type="ARBA" id="ARBA00022737"/>
    </source>
</evidence>
<dbReference type="Proteomes" id="UP000838412">
    <property type="component" value="Chromosome 18"/>
</dbReference>
<keyword evidence="3" id="KW-0472">Membrane</keyword>
<dbReference type="PANTHER" id="PTHR24104:SF50">
    <property type="entry name" value="SMP-30_GLUCONOLACTONASE_LRE-LIKE REGION DOMAIN-CONTAINING PROTEIN"/>
    <property type="match status" value="1"/>
</dbReference>
<accession>A0A8K0EGT6</accession>
<sequence length="577" mass="62720">MRNDLDPNPMYACAENDLDPNPMYEQQVNLKTDLNAPSVSSTNRYGDSCIEPYAVRHLEDGDISGAATTTRDKAPDDVDIQPYAVATDGAPDDIDGEPYAIAYLEEDDQMLPKVSFRKTKAATNAAQSNTPPGDDSARTLRQDTTSAQNAAAPNPGSGQNALIPNQMYAPNLHQQAACDCNPRRVCVAATAATVLVMLFIGGACVGLYMGNNMLDIQKPTPPDAQPSTPGHLACCTEWTRMTDLQSTVNSVDSSAASTLPSTSPDAILPSTTTNSQGTGDKPVKLEKVVFKRKAIGSVDLDNFYDIPYVAVSADNKIFVTSVSGQIQVFNLNGEFLHYFPTVVPGKNTRKLMTVMYPCGLAFDEKGYLWVVGREGRKDEDSHFNTTVVQYSPEGLPVNSFQVRSFDSIWDRRHALDASNNTIIVTMADSFGSSEIVMFLPNGSLYQRFAVKGISVITDVTSDKHGNILTTDILKHIVQVYNRSGHELFQLGGYKISGSDEGVLRSPFGICVDTSGHIIVANYGNNRVDMFTRLGEFIRTVADTINAWSIAMGPGGQLVVTDRYQLSVTIFPRQMVLS</sequence>
<protein>
    <submittedName>
        <fullName evidence="4">TRIM3 protein</fullName>
    </submittedName>
</protein>
<dbReference type="PANTHER" id="PTHR24104">
    <property type="entry name" value="E3 UBIQUITIN-PROTEIN LIGASE NHLRC1-RELATED"/>
    <property type="match status" value="1"/>
</dbReference>
<dbReference type="SUPFAM" id="SSF101898">
    <property type="entry name" value="NHL repeat"/>
    <property type="match status" value="1"/>
</dbReference>
<dbReference type="CDD" id="cd05819">
    <property type="entry name" value="NHL"/>
    <property type="match status" value="1"/>
</dbReference>
<feature type="compositionally biased region" description="Polar residues" evidence="2">
    <location>
        <begin position="142"/>
        <end position="159"/>
    </location>
</feature>
<evidence type="ECO:0000256" key="3">
    <source>
        <dbReference type="SAM" id="Phobius"/>
    </source>
</evidence>
<feature type="region of interest" description="Disordered" evidence="2">
    <location>
        <begin position="121"/>
        <end position="159"/>
    </location>
</feature>
<feature type="compositionally biased region" description="Low complexity" evidence="2">
    <location>
        <begin position="252"/>
        <end position="265"/>
    </location>
</feature>
<dbReference type="FunFam" id="2.120.10.30:FF:000064">
    <property type="entry name" value="Uncharacterized protein"/>
    <property type="match status" value="1"/>
</dbReference>
<evidence type="ECO:0000313" key="4">
    <source>
        <dbReference type="EMBL" id="CAH1250392.1"/>
    </source>
</evidence>
<dbReference type="GO" id="GO:0061630">
    <property type="term" value="F:ubiquitin protein ligase activity"/>
    <property type="evidence" value="ECO:0007669"/>
    <property type="project" value="TreeGrafter"/>
</dbReference>
<evidence type="ECO:0000313" key="5">
    <source>
        <dbReference type="Proteomes" id="UP000838412"/>
    </source>
</evidence>
<dbReference type="EMBL" id="OV696703">
    <property type="protein sequence ID" value="CAH1250392.1"/>
    <property type="molecule type" value="Genomic_DNA"/>
</dbReference>
<proteinExistence type="predicted"/>
<dbReference type="InterPro" id="IPR050952">
    <property type="entry name" value="TRIM-NHL_E3_ligases"/>
</dbReference>
<organism evidence="4 5">
    <name type="scientific">Branchiostoma lanceolatum</name>
    <name type="common">Common lancelet</name>
    <name type="synonym">Amphioxus lanceolatum</name>
    <dbReference type="NCBI Taxonomy" id="7740"/>
    <lineage>
        <taxon>Eukaryota</taxon>
        <taxon>Metazoa</taxon>
        <taxon>Chordata</taxon>
        <taxon>Cephalochordata</taxon>
        <taxon>Leptocardii</taxon>
        <taxon>Amphioxiformes</taxon>
        <taxon>Branchiostomatidae</taxon>
        <taxon>Branchiostoma</taxon>
    </lineage>
</organism>
<feature type="compositionally biased region" description="Polar residues" evidence="2">
    <location>
        <begin position="269"/>
        <end position="278"/>
    </location>
</feature>
<dbReference type="GO" id="GO:0043161">
    <property type="term" value="P:proteasome-mediated ubiquitin-dependent protein catabolic process"/>
    <property type="evidence" value="ECO:0007669"/>
    <property type="project" value="TreeGrafter"/>
</dbReference>
<feature type="compositionally biased region" description="Polar residues" evidence="2">
    <location>
        <begin position="121"/>
        <end position="131"/>
    </location>
</feature>
<name>A0A8K0EGT6_BRALA</name>
<dbReference type="AlphaFoldDB" id="A0A8K0EGT6"/>
<dbReference type="InterPro" id="IPR001258">
    <property type="entry name" value="NHL_repeat"/>
</dbReference>
<feature type="transmembrane region" description="Helical" evidence="3">
    <location>
        <begin position="187"/>
        <end position="209"/>
    </location>
</feature>
<keyword evidence="3" id="KW-1133">Transmembrane helix</keyword>
<dbReference type="GO" id="GO:0000209">
    <property type="term" value="P:protein polyubiquitination"/>
    <property type="evidence" value="ECO:0007669"/>
    <property type="project" value="TreeGrafter"/>
</dbReference>